<dbReference type="EMBL" id="LJXT01000156">
    <property type="protein sequence ID" value="KPQ08847.1"/>
    <property type="molecule type" value="Genomic_DNA"/>
</dbReference>
<evidence type="ECO:0000256" key="6">
    <source>
        <dbReference type="SAM" id="Phobius"/>
    </source>
</evidence>
<feature type="transmembrane region" description="Helical" evidence="6">
    <location>
        <begin position="301"/>
        <end position="319"/>
    </location>
</feature>
<feature type="transmembrane region" description="Helical" evidence="6">
    <location>
        <begin position="128"/>
        <end position="147"/>
    </location>
</feature>
<feature type="transmembrane region" description="Helical" evidence="6">
    <location>
        <begin position="276"/>
        <end position="295"/>
    </location>
</feature>
<gene>
    <name evidence="8" type="ORF">HLUCCX10_16915</name>
</gene>
<dbReference type="Proteomes" id="UP000050421">
    <property type="component" value="Unassembled WGS sequence"/>
</dbReference>
<keyword evidence="4 6" id="KW-1133">Transmembrane helix</keyword>
<feature type="transmembrane region" description="Helical" evidence="6">
    <location>
        <begin position="159"/>
        <end position="180"/>
    </location>
</feature>
<feature type="transmembrane region" description="Helical" evidence="6">
    <location>
        <begin position="245"/>
        <end position="264"/>
    </location>
</feature>
<dbReference type="InterPro" id="IPR050638">
    <property type="entry name" value="AA-Vitamin_Transporters"/>
</dbReference>
<dbReference type="PANTHER" id="PTHR32322">
    <property type="entry name" value="INNER MEMBRANE TRANSPORTER"/>
    <property type="match status" value="1"/>
</dbReference>
<keyword evidence="2" id="KW-1003">Cell membrane</keyword>
<evidence type="ECO:0000313" key="8">
    <source>
        <dbReference type="EMBL" id="KPQ08847.1"/>
    </source>
</evidence>
<evidence type="ECO:0000256" key="2">
    <source>
        <dbReference type="ARBA" id="ARBA00022475"/>
    </source>
</evidence>
<reference evidence="8 9" key="1">
    <citation type="submission" date="2015-09" db="EMBL/GenBank/DDBJ databases">
        <title>Identification and resolution of microdiversity through metagenomic sequencing of parallel consortia.</title>
        <authorList>
            <person name="Nelson W.C."/>
            <person name="Romine M.F."/>
            <person name="Lindemann S.R."/>
        </authorList>
    </citation>
    <scope>NUCLEOTIDE SEQUENCE [LARGE SCALE GENOMIC DNA]</scope>
    <source>
        <strain evidence="8">HL-49</strain>
    </source>
</reference>
<proteinExistence type="predicted"/>
<protein>
    <submittedName>
        <fullName evidence="8">Putative permease, DMT superfamily</fullName>
    </submittedName>
</protein>
<dbReference type="GO" id="GO:0005886">
    <property type="term" value="C:plasma membrane"/>
    <property type="evidence" value="ECO:0007669"/>
    <property type="project" value="UniProtKB-SubCell"/>
</dbReference>
<sequence>MNFVALELKIENPEYIRLNLTYMTLPTSYQKVPGILMALSSAIFWGISGTCAQFLFEEKNLDPAWLVTWRLILGGSILILFSLSQERKAAFSVWKKPIHILQILLFGIVGMVAVQFTYFYSISLSNSATATILQYIGPVFVVAFYALKNRTWPILTEYLALILALSGIFLLVTHGSFDLLVISEDALLWGILSALALAFYTIQPVGLLRLFSPAAITGWGMLIGGITFSIFTQPWSLSGLWDGETLLAFAYIILFGTVLSFYFFLRSVSIIGATTASLLCSVEPLSAALTAVFWLKVSFLGIDWIGTILILLTVALLTWTKKARPAEI</sequence>
<feature type="transmembrane region" description="Helical" evidence="6">
    <location>
        <begin position="35"/>
        <end position="55"/>
    </location>
</feature>
<dbReference type="AlphaFoldDB" id="A0A0P7X310"/>
<evidence type="ECO:0000313" key="9">
    <source>
        <dbReference type="Proteomes" id="UP000050421"/>
    </source>
</evidence>
<dbReference type="InterPro" id="IPR000620">
    <property type="entry name" value="EamA_dom"/>
</dbReference>
<feature type="domain" description="EamA" evidence="7">
    <location>
        <begin position="187"/>
        <end position="318"/>
    </location>
</feature>
<feature type="transmembrane region" description="Helical" evidence="6">
    <location>
        <begin position="214"/>
        <end position="233"/>
    </location>
</feature>
<evidence type="ECO:0000256" key="4">
    <source>
        <dbReference type="ARBA" id="ARBA00022989"/>
    </source>
</evidence>
<feature type="transmembrane region" description="Helical" evidence="6">
    <location>
        <begin position="103"/>
        <end position="122"/>
    </location>
</feature>
<dbReference type="PATRIC" id="fig|1305737.6.peg.397"/>
<dbReference type="InterPro" id="IPR037185">
    <property type="entry name" value="EmrE-like"/>
</dbReference>
<evidence type="ECO:0000256" key="3">
    <source>
        <dbReference type="ARBA" id="ARBA00022692"/>
    </source>
</evidence>
<dbReference type="SUPFAM" id="SSF103481">
    <property type="entry name" value="Multidrug resistance efflux transporter EmrE"/>
    <property type="match status" value="2"/>
</dbReference>
<accession>A0A0P7X310</accession>
<comment type="subcellular location">
    <subcellularLocation>
        <location evidence="1">Cell membrane</location>
        <topology evidence="1">Multi-pass membrane protein</topology>
    </subcellularLocation>
</comment>
<organism evidence="8 9">
    <name type="scientific">Algoriphagus marincola HL-49</name>
    <dbReference type="NCBI Taxonomy" id="1305737"/>
    <lineage>
        <taxon>Bacteria</taxon>
        <taxon>Pseudomonadati</taxon>
        <taxon>Bacteroidota</taxon>
        <taxon>Cytophagia</taxon>
        <taxon>Cytophagales</taxon>
        <taxon>Cyclobacteriaceae</taxon>
        <taxon>Algoriphagus</taxon>
    </lineage>
</organism>
<comment type="caution">
    <text evidence="8">The sequence shown here is derived from an EMBL/GenBank/DDBJ whole genome shotgun (WGS) entry which is preliminary data.</text>
</comment>
<feature type="domain" description="EamA" evidence="7">
    <location>
        <begin position="33"/>
        <end position="172"/>
    </location>
</feature>
<evidence type="ECO:0000259" key="7">
    <source>
        <dbReference type="Pfam" id="PF00892"/>
    </source>
</evidence>
<feature type="transmembrane region" description="Helical" evidence="6">
    <location>
        <begin position="67"/>
        <end position="83"/>
    </location>
</feature>
<evidence type="ECO:0000256" key="5">
    <source>
        <dbReference type="ARBA" id="ARBA00023136"/>
    </source>
</evidence>
<evidence type="ECO:0000256" key="1">
    <source>
        <dbReference type="ARBA" id="ARBA00004651"/>
    </source>
</evidence>
<name>A0A0P7X310_9BACT</name>
<keyword evidence="5 6" id="KW-0472">Membrane</keyword>
<dbReference type="Pfam" id="PF00892">
    <property type="entry name" value="EamA"/>
    <property type="match status" value="2"/>
</dbReference>
<keyword evidence="3 6" id="KW-0812">Transmembrane</keyword>
<feature type="transmembrane region" description="Helical" evidence="6">
    <location>
        <begin position="186"/>
        <end position="202"/>
    </location>
</feature>
<dbReference type="PANTHER" id="PTHR32322:SF18">
    <property type="entry name" value="S-ADENOSYLMETHIONINE_S-ADENOSYLHOMOCYSTEINE TRANSPORTER"/>
    <property type="match status" value="1"/>
</dbReference>
<dbReference type="eggNOG" id="COG0697">
    <property type="taxonomic scope" value="Bacteria"/>
</dbReference>